<keyword evidence="2" id="KW-1185">Reference proteome</keyword>
<gene>
    <name evidence="1" type="ORF">M9189_00760</name>
</gene>
<proteinExistence type="predicted"/>
<organism evidence="1 2">
    <name type="scientific">Xiashengella succiniciproducens</name>
    <dbReference type="NCBI Taxonomy" id="2949635"/>
    <lineage>
        <taxon>Bacteria</taxon>
        <taxon>Pseudomonadati</taxon>
        <taxon>Bacteroidota</taxon>
        <taxon>Bacteroidia</taxon>
        <taxon>Marinilabiliales</taxon>
        <taxon>Marinilabiliaceae</taxon>
        <taxon>Xiashengella</taxon>
    </lineage>
</organism>
<sequence>MRILNIIFDLGGVVIDLDVKRTYEGFRRLFGEDVMNLEHGYLRSSLQTDYEIGAIDSEEFLDGLEALALEGVTRQDIIDAWNAMLIGIPKERALTLESLSDKYRIFILSNTNSIHEECFERMLPGHEKLSDIFEKAYYSHRIGCRKPDPEAFKVVLEGSGLKPEETLFVDDLELNIEAAKKLNLHTLHVMQNMEIADIFKDW</sequence>
<dbReference type="InterPro" id="IPR036412">
    <property type="entry name" value="HAD-like_sf"/>
</dbReference>
<dbReference type="Gene3D" id="3.40.50.1000">
    <property type="entry name" value="HAD superfamily/HAD-like"/>
    <property type="match status" value="1"/>
</dbReference>
<dbReference type="SFLD" id="SFLDG01129">
    <property type="entry name" value="C1.5:_HAD__Beta-PGM__Phosphata"/>
    <property type="match status" value="1"/>
</dbReference>
<dbReference type="EMBL" id="CP098400">
    <property type="protein sequence ID" value="URW79888.1"/>
    <property type="molecule type" value="Genomic_DNA"/>
</dbReference>
<dbReference type="Proteomes" id="UP001056426">
    <property type="component" value="Chromosome"/>
</dbReference>
<dbReference type="AlphaFoldDB" id="A0A9J6ZRM5"/>
<protein>
    <submittedName>
        <fullName evidence="1">HAD family phosphatase</fullName>
    </submittedName>
</protein>
<reference evidence="1" key="1">
    <citation type="submission" date="2022-05" db="EMBL/GenBank/DDBJ databases">
        <authorList>
            <person name="Sun X."/>
        </authorList>
    </citation>
    <scope>NUCLEOTIDE SEQUENCE</scope>
    <source>
        <strain evidence="1">Ai-910</strain>
    </source>
</reference>
<dbReference type="CDD" id="cd02603">
    <property type="entry name" value="HAD_sEH-N_like"/>
    <property type="match status" value="1"/>
</dbReference>
<dbReference type="Gene3D" id="1.10.150.240">
    <property type="entry name" value="Putative phosphatase, domain 2"/>
    <property type="match status" value="1"/>
</dbReference>
<name>A0A9J6ZRM5_9BACT</name>
<evidence type="ECO:0000313" key="1">
    <source>
        <dbReference type="EMBL" id="URW79888.1"/>
    </source>
</evidence>
<dbReference type="InterPro" id="IPR023198">
    <property type="entry name" value="PGP-like_dom2"/>
</dbReference>
<dbReference type="PANTHER" id="PTHR43611">
    <property type="entry name" value="ALPHA-D-GLUCOSE 1-PHOSPHATE PHOSPHATASE"/>
    <property type="match status" value="1"/>
</dbReference>
<reference evidence="1" key="2">
    <citation type="submission" date="2022-06" db="EMBL/GenBank/DDBJ databases">
        <title>Xiashengella guii gen. nov. sp. nov., a bacterium isolated form anaerobic digestion tank.</title>
        <authorList>
            <person name="Huang H."/>
        </authorList>
    </citation>
    <scope>NUCLEOTIDE SEQUENCE</scope>
    <source>
        <strain evidence="1">Ai-910</strain>
    </source>
</reference>
<dbReference type="RefSeq" id="WP_250724000.1">
    <property type="nucleotide sequence ID" value="NZ_CP098400.1"/>
</dbReference>
<dbReference type="Pfam" id="PF00702">
    <property type="entry name" value="Hydrolase"/>
    <property type="match status" value="1"/>
</dbReference>
<dbReference type="InterPro" id="IPR006439">
    <property type="entry name" value="HAD-SF_hydro_IA"/>
</dbReference>
<dbReference type="InterPro" id="IPR023214">
    <property type="entry name" value="HAD_sf"/>
</dbReference>
<dbReference type="SFLD" id="SFLDS00003">
    <property type="entry name" value="Haloacid_Dehalogenase"/>
    <property type="match status" value="1"/>
</dbReference>
<dbReference type="SUPFAM" id="SSF56784">
    <property type="entry name" value="HAD-like"/>
    <property type="match status" value="1"/>
</dbReference>
<evidence type="ECO:0000313" key="2">
    <source>
        <dbReference type="Proteomes" id="UP001056426"/>
    </source>
</evidence>
<dbReference type="NCBIfam" id="TIGR01549">
    <property type="entry name" value="HAD-SF-IA-v1"/>
    <property type="match status" value="1"/>
</dbReference>
<accession>A0A9J6ZRM5</accession>
<dbReference type="PANTHER" id="PTHR43611:SF3">
    <property type="entry name" value="FLAVIN MONONUCLEOTIDE HYDROLASE 1, CHLOROPLATIC"/>
    <property type="match status" value="1"/>
</dbReference>
<dbReference type="NCBIfam" id="TIGR01509">
    <property type="entry name" value="HAD-SF-IA-v3"/>
    <property type="match status" value="1"/>
</dbReference>
<dbReference type="KEGG" id="alkq:M9189_00760"/>